<dbReference type="GeneID" id="7846030"/>
<dbReference type="InParanoid" id="Q22RZ2"/>
<organism evidence="2 3">
    <name type="scientific">Tetrahymena thermophila (strain SB210)</name>
    <dbReference type="NCBI Taxonomy" id="312017"/>
    <lineage>
        <taxon>Eukaryota</taxon>
        <taxon>Sar</taxon>
        <taxon>Alveolata</taxon>
        <taxon>Ciliophora</taxon>
        <taxon>Intramacronucleata</taxon>
        <taxon>Oligohymenophorea</taxon>
        <taxon>Hymenostomatida</taxon>
        <taxon>Tetrahymenina</taxon>
        <taxon>Tetrahymenidae</taxon>
        <taxon>Tetrahymena</taxon>
    </lineage>
</organism>
<keyword evidence="1" id="KW-0175">Coiled coil</keyword>
<gene>
    <name evidence="2" type="ORF">TTHERM_00011460</name>
</gene>
<accession>Q22RZ2</accession>
<protein>
    <submittedName>
        <fullName evidence="2">Uncharacterized protein</fullName>
    </submittedName>
</protein>
<evidence type="ECO:0000256" key="1">
    <source>
        <dbReference type="SAM" id="Coils"/>
    </source>
</evidence>
<evidence type="ECO:0000313" key="2">
    <source>
        <dbReference type="EMBL" id="EAR87980.2"/>
    </source>
</evidence>
<keyword evidence="3" id="KW-1185">Reference proteome</keyword>
<reference evidence="3" key="1">
    <citation type="journal article" date="2006" name="PLoS Biol.">
        <title>Macronuclear genome sequence of the ciliate Tetrahymena thermophila, a model eukaryote.</title>
        <authorList>
            <person name="Eisen J.A."/>
            <person name="Coyne R.S."/>
            <person name="Wu M."/>
            <person name="Wu D."/>
            <person name="Thiagarajan M."/>
            <person name="Wortman J.R."/>
            <person name="Badger J.H."/>
            <person name="Ren Q."/>
            <person name="Amedeo P."/>
            <person name="Jones K.M."/>
            <person name="Tallon L.J."/>
            <person name="Delcher A.L."/>
            <person name="Salzberg S.L."/>
            <person name="Silva J.C."/>
            <person name="Haas B.J."/>
            <person name="Majoros W.H."/>
            <person name="Farzad M."/>
            <person name="Carlton J.M."/>
            <person name="Smith R.K. Jr."/>
            <person name="Garg J."/>
            <person name="Pearlman R.E."/>
            <person name="Karrer K.M."/>
            <person name="Sun L."/>
            <person name="Manning G."/>
            <person name="Elde N.C."/>
            <person name="Turkewitz A.P."/>
            <person name="Asai D.J."/>
            <person name="Wilkes D.E."/>
            <person name="Wang Y."/>
            <person name="Cai H."/>
            <person name="Collins K."/>
            <person name="Stewart B.A."/>
            <person name="Lee S.R."/>
            <person name="Wilamowska K."/>
            <person name="Weinberg Z."/>
            <person name="Ruzzo W.L."/>
            <person name="Wloga D."/>
            <person name="Gaertig J."/>
            <person name="Frankel J."/>
            <person name="Tsao C.-C."/>
            <person name="Gorovsky M.A."/>
            <person name="Keeling P.J."/>
            <person name="Waller R.F."/>
            <person name="Patron N.J."/>
            <person name="Cherry J.M."/>
            <person name="Stover N.A."/>
            <person name="Krieger C.J."/>
            <person name="del Toro C."/>
            <person name="Ryder H.F."/>
            <person name="Williamson S.C."/>
            <person name="Barbeau R.A."/>
            <person name="Hamilton E.P."/>
            <person name="Orias E."/>
        </authorList>
    </citation>
    <scope>NUCLEOTIDE SEQUENCE [LARGE SCALE GENOMIC DNA]</scope>
    <source>
        <strain evidence="3">SB210</strain>
    </source>
</reference>
<dbReference type="HOGENOM" id="CLU_867372_0_0_1"/>
<name>Q22RZ2_TETTS</name>
<dbReference type="KEGG" id="tet:TTHERM_00011460"/>
<dbReference type="AlphaFoldDB" id="Q22RZ2"/>
<proteinExistence type="predicted"/>
<dbReference type="EMBL" id="GG662845">
    <property type="protein sequence ID" value="EAR87980.2"/>
    <property type="molecule type" value="Genomic_DNA"/>
</dbReference>
<sequence length="365" mass="43189">MLNKSLRLNGLAAQSQFQNTQQLEKQTTSSVNNNSELQDVMSFSIPQNQRLQTPNSKSIQITQQVKYPNNNEVLRENNKTPRRQMTFDQKNAVHKILSPFKKYSEHNFQPLASSRTQRSITQNGQLKIDISPVKKSDILSRSQCFISKIDQETFMNINTPVKSHQRLNMTPQQKKQMQQKQYQVMIDNFTKHQNELDMYQKLIDEKTREKILLQKDVHEIKKEISLVKEDIFKLQKSKQNFKDENNKFRKNLEKLNSEKLTIQHEDKNIASDIINLEEQIDDIKFKAKEISDKILLESDVIKDLTERIKQYKKSYQTLSKDKDHTRNELLKSCKQMQRLETKLIQYSKMSNNLMACFNFKQQNKK</sequence>
<dbReference type="Proteomes" id="UP000009168">
    <property type="component" value="Unassembled WGS sequence"/>
</dbReference>
<evidence type="ECO:0000313" key="3">
    <source>
        <dbReference type="Proteomes" id="UP000009168"/>
    </source>
</evidence>
<feature type="coiled-coil region" evidence="1">
    <location>
        <begin position="189"/>
        <end position="328"/>
    </location>
</feature>
<dbReference type="RefSeq" id="XP_001008225.2">
    <property type="nucleotide sequence ID" value="XM_001008225.2"/>
</dbReference>